<sequence length="60" mass="7009">LADDLIDDMYLQKGPRYHYQNCQAIDLRSKVKESSTNNKMSQRTVESQNKTINVMTKKQC</sequence>
<evidence type="ECO:0000313" key="2">
    <source>
        <dbReference type="EMBL" id="CEK99140.1"/>
    </source>
</evidence>
<accession>A0A0B7C3W7</accession>
<name>A0A0B7C3W7_9EUPU</name>
<feature type="region of interest" description="Disordered" evidence="1">
    <location>
        <begin position="33"/>
        <end position="60"/>
    </location>
</feature>
<protein>
    <submittedName>
        <fullName evidence="2">Uncharacterized protein</fullName>
    </submittedName>
</protein>
<feature type="compositionally biased region" description="Polar residues" evidence="1">
    <location>
        <begin position="34"/>
        <end position="60"/>
    </location>
</feature>
<evidence type="ECO:0000256" key="1">
    <source>
        <dbReference type="SAM" id="MobiDB-lite"/>
    </source>
</evidence>
<dbReference type="EMBL" id="HACG01052269">
    <property type="protein sequence ID" value="CEK99140.1"/>
    <property type="molecule type" value="Transcribed_RNA"/>
</dbReference>
<proteinExistence type="predicted"/>
<feature type="non-terminal residue" evidence="2">
    <location>
        <position position="1"/>
    </location>
</feature>
<organism evidence="2">
    <name type="scientific">Arion vulgaris</name>
    <dbReference type="NCBI Taxonomy" id="1028688"/>
    <lineage>
        <taxon>Eukaryota</taxon>
        <taxon>Metazoa</taxon>
        <taxon>Spiralia</taxon>
        <taxon>Lophotrochozoa</taxon>
        <taxon>Mollusca</taxon>
        <taxon>Gastropoda</taxon>
        <taxon>Heterobranchia</taxon>
        <taxon>Euthyneura</taxon>
        <taxon>Panpulmonata</taxon>
        <taxon>Eupulmonata</taxon>
        <taxon>Stylommatophora</taxon>
        <taxon>Helicina</taxon>
        <taxon>Arionoidea</taxon>
        <taxon>Arionidae</taxon>
        <taxon>Arion</taxon>
    </lineage>
</organism>
<gene>
    <name evidence="2" type="primary">ORF220500</name>
</gene>
<dbReference type="AlphaFoldDB" id="A0A0B7C3W7"/>
<reference evidence="2" key="1">
    <citation type="submission" date="2014-12" db="EMBL/GenBank/DDBJ databases">
        <title>Insight into the proteome of Arion vulgaris.</title>
        <authorList>
            <person name="Aradska J."/>
            <person name="Bulat T."/>
            <person name="Smidak R."/>
            <person name="Sarate P."/>
            <person name="Gangsoo J."/>
            <person name="Sialana F."/>
            <person name="Bilban M."/>
            <person name="Lubec G."/>
        </authorList>
    </citation>
    <scope>NUCLEOTIDE SEQUENCE</scope>
    <source>
        <tissue evidence="2">Skin</tissue>
    </source>
</reference>